<keyword evidence="3 5" id="KW-0238">DNA-binding</keyword>
<dbReference type="Gene3D" id="1.10.10.60">
    <property type="entry name" value="Homeodomain-like"/>
    <property type="match status" value="1"/>
</dbReference>
<dbReference type="PROSITE" id="PS50977">
    <property type="entry name" value="HTH_TETR_2"/>
    <property type="match status" value="1"/>
</dbReference>
<evidence type="ECO:0000256" key="4">
    <source>
        <dbReference type="ARBA" id="ARBA00023163"/>
    </source>
</evidence>
<evidence type="ECO:0000259" key="6">
    <source>
        <dbReference type="PROSITE" id="PS50977"/>
    </source>
</evidence>
<organism evidence="7">
    <name type="scientific">Sinomonas puerhi</name>
    <dbReference type="NCBI Taxonomy" id="3238584"/>
    <lineage>
        <taxon>Bacteria</taxon>
        <taxon>Bacillati</taxon>
        <taxon>Actinomycetota</taxon>
        <taxon>Actinomycetes</taxon>
        <taxon>Micrococcales</taxon>
        <taxon>Micrococcaceae</taxon>
        <taxon>Sinomonas</taxon>
    </lineage>
</organism>
<keyword evidence="2" id="KW-0805">Transcription regulation</keyword>
<accession>A0AB39L2U6</accession>
<dbReference type="PANTHER" id="PTHR30055">
    <property type="entry name" value="HTH-TYPE TRANSCRIPTIONAL REGULATOR RUTR"/>
    <property type="match status" value="1"/>
</dbReference>
<dbReference type="InterPro" id="IPR003012">
    <property type="entry name" value="Tet_transcr_reg_TetR"/>
</dbReference>
<dbReference type="EMBL" id="CP163302">
    <property type="protein sequence ID" value="XDP45352.1"/>
    <property type="molecule type" value="Genomic_DNA"/>
</dbReference>
<proteinExistence type="predicted"/>
<evidence type="ECO:0000256" key="1">
    <source>
        <dbReference type="ARBA" id="ARBA00022491"/>
    </source>
</evidence>
<dbReference type="KEGG" id="spue:AB5L97_19155"/>
<evidence type="ECO:0000313" key="7">
    <source>
        <dbReference type="EMBL" id="XDP45352.1"/>
    </source>
</evidence>
<dbReference type="AlphaFoldDB" id="A0AB39L2U6"/>
<keyword evidence="4" id="KW-0804">Transcription</keyword>
<dbReference type="SUPFAM" id="SSF46689">
    <property type="entry name" value="Homeodomain-like"/>
    <property type="match status" value="1"/>
</dbReference>
<evidence type="ECO:0000256" key="5">
    <source>
        <dbReference type="PROSITE-ProRule" id="PRU00335"/>
    </source>
</evidence>
<dbReference type="InterPro" id="IPR001647">
    <property type="entry name" value="HTH_TetR"/>
</dbReference>
<dbReference type="RefSeq" id="WP_369045896.1">
    <property type="nucleotide sequence ID" value="NZ_CP163302.1"/>
</dbReference>
<dbReference type="GO" id="GO:0003700">
    <property type="term" value="F:DNA-binding transcription factor activity"/>
    <property type="evidence" value="ECO:0007669"/>
    <property type="project" value="TreeGrafter"/>
</dbReference>
<dbReference type="GO" id="GO:0045892">
    <property type="term" value="P:negative regulation of DNA-templated transcription"/>
    <property type="evidence" value="ECO:0007669"/>
    <property type="project" value="InterPro"/>
</dbReference>
<dbReference type="Pfam" id="PF02909">
    <property type="entry name" value="TetR_C_1"/>
    <property type="match status" value="1"/>
</dbReference>
<evidence type="ECO:0000256" key="3">
    <source>
        <dbReference type="ARBA" id="ARBA00023125"/>
    </source>
</evidence>
<dbReference type="InterPro" id="IPR009057">
    <property type="entry name" value="Homeodomain-like_sf"/>
</dbReference>
<dbReference type="GO" id="GO:0046677">
    <property type="term" value="P:response to antibiotic"/>
    <property type="evidence" value="ECO:0007669"/>
    <property type="project" value="InterPro"/>
</dbReference>
<feature type="domain" description="HTH tetR-type" evidence="6">
    <location>
        <begin position="10"/>
        <end position="70"/>
    </location>
</feature>
<dbReference type="SUPFAM" id="SSF48498">
    <property type="entry name" value="Tetracyclin repressor-like, C-terminal domain"/>
    <property type="match status" value="1"/>
</dbReference>
<protein>
    <submittedName>
        <fullName evidence="7">TetR/AcrR family transcriptional regulator</fullName>
    </submittedName>
</protein>
<dbReference type="GO" id="GO:0000976">
    <property type="term" value="F:transcription cis-regulatory region binding"/>
    <property type="evidence" value="ECO:0007669"/>
    <property type="project" value="TreeGrafter"/>
</dbReference>
<dbReference type="InterPro" id="IPR050109">
    <property type="entry name" value="HTH-type_TetR-like_transc_reg"/>
</dbReference>
<evidence type="ECO:0000256" key="2">
    <source>
        <dbReference type="ARBA" id="ARBA00023015"/>
    </source>
</evidence>
<gene>
    <name evidence="7" type="ORF">AB5L97_19155</name>
</gene>
<dbReference type="Gene3D" id="1.10.357.10">
    <property type="entry name" value="Tetracycline Repressor, domain 2"/>
    <property type="match status" value="1"/>
</dbReference>
<sequence length="236" mass="25846">MADDSGHREPLNRERVLLAAVALADDAGLEAISMRKLAQALGVVPMALYKHVASKDELLNGMVDSVIGEIEPPQDGPDWLANVRRRILSARDVMLRHPWARRVLEAQSAPTPVVLAYTDSTIRMFLAGGLSADLVHHVMHTLGSRIFGFTQELHETSPAQAEELPPEVAQYMMATYPGIVAVAMSRPHDPGTVVGSGCDDRFEFEFGIDLLLAGVERLHRQGWRSADHDRDAASVI</sequence>
<dbReference type="PANTHER" id="PTHR30055:SF151">
    <property type="entry name" value="TRANSCRIPTIONAL REGULATORY PROTEIN"/>
    <property type="match status" value="1"/>
</dbReference>
<dbReference type="Pfam" id="PF00440">
    <property type="entry name" value="TetR_N"/>
    <property type="match status" value="1"/>
</dbReference>
<dbReference type="InterPro" id="IPR036271">
    <property type="entry name" value="Tet_transcr_reg_TetR-rel_C_sf"/>
</dbReference>
<keyword evidence="1" id="KW-0678">Repressor</keyword>
<dbReference type="InterPro" id="IPR004111">
    <property type="entry name" value="Repressor_TetR_C"/>
</dbReference>
<name>A0AB39L2U6_9MICC</name>
<reference evidence="7" key="1">
    <citation type="submission" date="2024-07" db="EMBL/GenBank/DDBJ databases">
        <authorList>
            <person name="fu j."/>
        </authorList>
    </citation>
    <scope>NUCLEOTIDE SEQUENCE</scope>
    <source>
        <strain evidence="7">P10A9</strain>
    </source>
</reference>
<dbReference type="PRINTS" id="PR00400">
    <property type="entry name" value="TETREPRESSOR"/>
</dbReference>
<feature type="DNA-binding region" description="H-T-H motif" evidence="5">
    <location>
        <begin position="33"/>
        <end position="52"/>
    </location>
</feature>